<dbReference type="AlphaFoldDB" id="A0A6J5WDF7"/>
<dbReference type="Proteomes" id="UP000507245">
    <property type="component" value="Unassembled WGS sequence"/>
</dbReference>
<gene>
    <name evidence="1" type="ORF">ORAREDHAP_LOCUS10713</name>
</gene>
<evidence type="ECO:0000313" key="1">
    <source>
        <dbReference type="EMBL" id="CAB4298391.1"/>
    </source>
</evidence>
<name>A0A6J5WDF7_PRUAR</name>
<dbReference type="EMBL" id="CAEKKB010000002">
    <property type="protein sequence ID" value="CAB4298391.1"/>
    <property type="molecule type" value="Genomic_DNA"/>
</dbReference>
<evidence type="ECO:0000313" key="2">
    <source>
        <dbReference type="Proteomes" id="UP000507245"/>
    </source>
</evidence>
<protein>
    <submittedName>
        <fullName evidence="1">Uncharacterized protein</fullName>
    </submittedName>
</protein>
<keyword evidence="2" id="KW-1185">Reference proteome</keyword>
<proteinExistence type="predicted"/>
<organism evidence="1 2">
    <name type="scientific">Prunus armeniaca</name>
    <name type="common">Apricot</name>
    <name type="synonym">Armeniaca vulgaris</name>
    <dbReference type="NCBI Taxonomy" id="36596"/>
    <lineage>
        <taxon>Eukaryota</taxon>
        <taxon>Viridiplantae</taxon>
        <taxon>Streptophyta</taxon>
        <taxon>Embryophyta</taxon>
        <taxon>Tracheophyta</taxon>
        <taxon>Spermatophyta</taxon>
        <taxon>Magnoliopsida</taxon>
        <taxon>eudicotyledons</taxon>
        <taxon>Gunneridae</taxon>
        <taxon>Pentapetalae</taxon>
        <taxon>rosids</taxon>
        <taxon>fabids</taxon>
        <taxon>Rosales</taxon>
        <taxon>Rosaceae</taxon>
        <taxon>Amygdaloideae</taxon>
        <taxon>Amygdaleae</taxon>
        <taxon>Prunus</taxon>
    </lineage>
</organism>
<reference evidence="2" key="1">
    <citation type="journal article" date="2020" name="Genome Biol.">
        <title>Gamete binning: chromosome-level and haplotype-resolved genome assembly enabled by high-throughput single-cell sequencing of gamete genomes.</title>
        <authorList>
            <person name="Campoy J.A."/>
            <person name="Sun H."/>
            <person name="Goel M."/>
            <person name="Jiao W.-B."/>
            <person name="Folz-Donahue K."/>
            <person name="Wang N."/>
            <person name="Rubio M."/>
            <person name="Liu C."/>
            <person name="Kukat C."/>
            <person name="Ruiz D."/>
            <person name="Huettel B."/>
            <person name="Schneeberger K."/>
        </authorList>
    </citation>
    <scope>NUCLEOTIDE SEQUENCE [LARGE SCALE GENOMIC DNA]</scope>
    <source>
        <strain evidence="2">cv. Rojo Pasion</strain>
    </source>
</reference>
<accession>A0A6J5WDF7</accession>
<sequence length="62" mass="7089">MHKPRRKAYTAFGDFLIISCASRQIPTASPRGPPQRAPRALYRDGWVERVVLCHLGIEDVRQ</sequence>